<accession>A0A0B4DTU0</accession>
<dbReference type="AlphaFoldDB" id="A0A0B4DTU0"/>
<dbReference type="EMBL" id="JWSZ01000011">
    <property type="protein sequence ID" value="KIC57678.1"/>
    <property type="molecule type" value="Genomic_DNA"/>
</dbReference>
<dbReference type="Gene3D" id="3.30.70.2970">
    <property type="entry name" value="Protein of unknown function (DUF541), domain 2"/>
    <property type="match status" value="1"/>
</dbReference>
<dbReference type="Pfam" id="PF04402">
    <property type="entry name" value="SIMPL"/>
    <property type="match status" value="1"/>
</dbReference>
<gene>
    <name evidence="1" type="ORF">RM52_08675</name>
</gene>
<dbReference type="Proteomes" id="UP000031202">
    <property type="component" value="Unassembled WGS sequence"/>
</dbReference>
<reference evidence="1 2" key="1">
    <citation type="submission" date="2014-12" db="EMBL/GenBank/DDBJ databases">
        <title>Genome sequencing of Microbacterium hominis TPW29.</title>
        <authorList>
            <person name="Tan P.W."/>
            <person name="Chan K.-G."/>
        </authorList>
    </citation>
    <scope>NUCLEOTIDE SEQUENCE [LARGE SCALE GENOMIC DNA]</scope>
    <source>
        <strain evidence="1 2">TPW29</strain>
    </source>
</reference>
<evidence type="ECO:0000313" key="2">
    <source>
        <dbReference type="Proteomes" id="UP000031202"/>
    </source>
</evidence>
<organism evidence="1 2">
    <name type="scientific">Microbacterium hominis</name>
    <dbReference type="NCBI Taxonomy" id="162426"/>
    <lineage>
        <taxon>Bacteria</taxon>
        <taxon>Bacillati</taxon>
        <taxon>Actinomycetota</taxon>
        <taxon>Actinomycetes</taxon>
        <taxon>Micrococcales</taxon>
        <taxon>Microbacteriaceae</taxon>
        <taxon>Microbacterium</taxon>
    </lineage>
</organism>
<dbReference type="InterPro" id="IPR007497">
    <property type="entry name" value="SIMPL/DUF541"/>
</dbReference>
<dbReference type="Gene3D" id="3.30.110.170">
    <property type="entry name" value="Protein of unknown function (DUF541), domain 1"/>
    <property type="match status" value="1"/>
</dbReference>
<comment type="caution">
    <text evidence="1">The sequence shown here is derived from an EMBL/GenBank/DDBJ whole genome shotgun (WGS) entry which is preliminary data.</text>
</comment>
<sequence length="221" mass="23486">MTEVTITVRGESHTRVLPERAVAHVTASADGPERAAVVSRVAGLSEPVRTHLATLATAGTISEWSSQRMSVWADRPWNNEGRQLDLVHHASVELTATFTDTVALSDWVNEIAGTDGLQVGAVEWQLTPETRARVERDVATDAVAVAVERASAYAAAIGRREVVPVEIADLGLLSATSSPGPAPRVMAKAAGMAEFDRAAAVEFRPDEIVVSAGVEARFIAR</sequence>
<evidence type="ECO:0000313" key="1">
    <source>
        <dbReference type="EMBL" id="KIC57678.1"/>
    </source>
</evidence>
<name>A0A0B4DTU0_9MICO</name>
<protein>
    <submittedName>
        <fullName evidence="1">Neuraminidase</fullName>
    </submittedName>
</protein>
<proteinExistence type="predicted"/>
<dbReference type="RefSeq" id="WP_039415658.1">
    <property type="nucleotide sequence ID" value="NZ_JWSZ01000011.1"/>
</dbReference>